<keyword evidence="2" id="KW-0560">Oxidoreductase</keyword>
<dbReference type="AlphaFoldDB" id="A0A9D9DW59"/>
<name>A0A9D9DW59_9BACT</name>
<feature type="domain" description="Nitroreductase" evidence="3">
    <location>
        <begin position="10"/>
        <end position="66"/>
    </location>
</feature>
<comment type="caution">
    <text evidence="4">The sequence shown here is derived from an EMBL/GenBank/DDBJ whole genome shotgun (WGS) entry which is preliminary data.</text>
</comment>
<proteinExistence type="inferred from homology"/>
<protein>
    <submittedName>
        <fullName evidence="4">Nitroreductase</fullName>
    </submittedName>
</protein>
<dbReference type="Proteomes" id="UP000823612">
    <property type="component" value="Unassembled WGS sequence"/>
</dbReference>
<dbReference type="SUPFAM" id="SSF55469">
    <property type="entry name" value="FMN-dependent nitroreductase-like"/>
    <property type="match status" value="1"/>
</dbReference>
<evidence type="ECO:0000259" key="3">
    <source>
        <dbReference type="Pfam" id="PF00881"/>
    </source>
</evidence>
<evidence type="ECO:0000256" key="1">
    <source>
        <dbReference type="ARBA" id="ARBA00007118"/>
    </source>
</evidence>
<dbReference type="Gene3D" id="3.40.109.10">
    <property type="entry name" value="NADH Oxidase"/>
    <property type="match status" value="1"/>
</dbReference>
<dbReference type="PANTHER" id="PTHR43673">
    <property type="entry name" value="NAD(P)H NITROREDUCTASE YDGI-RELATED"/>
    <property type="match status" value="1"/>
</dbReference>
<dbReference type="CDD" id="cd02136">
    <property type="entry name" value="PnbA_NfnB-like"/>
    <property type="match status" value="1"/>
</dbReference>
<evidence type="ECO:0000256" key="2">
    <source>
        <dbReference type="ARBA" id="ARBA00023002"/>
    </source>
</evidence>
<organism evidence="4 5">
    <name type="scientific">Candidatus Pullibacteroides excrementavium</name>
    <dbReference type="NCBI Taxonomy" id="2840905"/>
    <lineage>
        <taxon>Bacteria</taxon>
        <taxon>Pseudomonadati</taxon>
        <taxon>Bacteroidota</taxon>
        <taxon>Bacteroidia</taxon>
        <taxon>Bacteroidales</taxon>
        <taxon>Candidatus Pullibacteroides</taxon>
    </lineage>
</organism>
<feature type="domain" description="Nitroreductase" evidence="3">
    <location>
        <begin position="72"/>
        <end position="155"/>
    </location>
</feature>
<evidence type="ECO:0000313" key="5">
    <source>
        <dbReference type="Proteomes" id="UP000823612"/>
    </source>
</evidence>
<dbReference type="InterPro" id="IPR000415">
    <property type="entry name" value="Nitroreductase-like"/>
</dbReference>
<dbReference type="Pfam" id="PF00881">
    <property type="entry name" value="Nitroreductase"/>
    <property type="match status" value="2"/>
</dbReference>
<dbReference type="GO" id="GO:0016491">
    <property type="term" value="F:oxidoreductase activity"/>
    <property type="evidence" value="ECO:0007669"/>
    <property type="project" value="UniProtKB-KW"/>
</dbReference>
<reference evidence="4" key="2">
    <citation type="journal article" date="2021" name="PeerJ">
        <title>Extensive microbial diversity within the chicken gut microbiome revealed by metagenomics and culture.</title>
        <authorList>
            <person name="Gilroy R."/>
            <person name="Ravi A."/>
            <person name="Getino M."/>
            <person name="Pursley I."/>
            <person name="Horton D.L."/>
            <person name="Alikhan N.F."/>
            <person name="Baker D."/>
            <person name="Gharbi K."/>
            <person name="Hall N."/>
            <person name="Watson M."/>
            <person name="Adriaenssens E.M."/>
            <person name="Foster-Nyarko E."/>
            <person name="Jarju S."/>
            <person name="Secka A."/>
            <person name="Antonio M."/>
            <person name="Oren A."/>
            <person name="Chaudhuri R.R."/>
            <person name="La Ragione R."/>
            <person name="Hildebrand F."/>
            <person name="Pallen M.J."/>
        </authorList>
    </citation>
    <scope>NUCLEOTIDE SEQUENCE</scope>
    <source>
        <strain evidence="4">2889</strain>
    </source>
</reference>
<dbReference type="InterPro" id="IPR029479">
    <property type="entry name" value="Nitroreductase"/>
</dbReference>
<comment type="similarity">
    <text evidence="1">Belongs to the nitroreductase family.</text>
</comment>
<gene>
    <name evidence="4" type="ORF">IAB08_03730</name>
</gene>
<accession>A0A9D9DW59</accession>
<dbReference type="PANTHER" id="PTHR43673:SF10">
    <property type="entry name" value="NADH DEHYDROGENASE_NAD(P)H NITROREDUCTASE XCC3605-RELATED"/>
    <property type="match status" value="1"/>
</dbReference>
<sequence>MNQNETLEVLKTRRSIRAYQDSVPPMELIEKVLEAGTYAPTGKGNQSPIIVAVTDKATRDKLSQLNAAVLGGTNDPFYGAPVVLVVLADRQYPTYIYDGSLVMGNLMNAAHAVGLGSCWIHRAKEVFDSEEGKALLKEWGIEGDYEGIGNCILGYPAQANPAPKARKANYVHYVK</sequence>
<reference evidence="4" key="1">
    <citation type="submission" date="2020-10" db="EMBL/GenBank/DDBJ databases">
        <authorList>
            <person name="Gilroy R."/>
        </authorList>
    </citation>
    <scope>NUCLEOTIDE SEQUENCE</scope>
    <source>
        <strain evidence="4">2889</strain>
    </source>
</reference>
<dbReference type="EMBL" id="JADIMZ010000054">
    <property type="protein sequence ID" value="MBO8432389.1"/>
    <property type="molecule type" value="Genomic_DNA"/>
</dbReference>
<evidence type="ECO:0000313" key="4">
    <source>
        <dbReference type="EMBL" id="MBO8432389.1"/>
    </source>
</evidence>